<feature type="region of interest" description="Disordered" evidence="1">
    <location>
        <begin position="123"/>
        <end position="193"/>
    </location>
</feature>
<evidence type="ECO:0000256" key="1">
    <source>
        <dbReference type="SAM" id="MobiDB-lite"/>
    </source>
</evidence>
<organism evidence="3 4">
    <name type="scientific">Paspalum notatum var. saurae</name>
    <dbReference type="NCBI Taxonomy" id="547442"/>
    <lineage>
        <taxon>Eukaryota</taxon>
        <taxon>Viridiplantae</taxon>
        <taxon>Streptophyta</taxon>
        <taxon>Embryophyta</taxon>
        <taxon>Tracheophyta</taxon>
        <taxon>Spermatophyta</taxon>
        <taxon>Magnoliopsida</taxon>
        <taxon>Liliopsida</taxon>
        <taxon>Poales</taxon>
        <taxon>Poaceae</taxon>
        <taxon>PACMAD clade</taxon>
        <taxon>Panicoideae</taxon>
        <taxon>Andropogonodae</taxon>
        <taxon>Paspaleae</taxon>
        <taxon>Paspalinae</taxon>
        <taxon>Paspalum</taxon>
    </lineage>
</organism>
<feature type="compositionally biased region" description="Acidic residues" evidence="1">
    <location>
        <begin position="139"/>
        <end position="150"/>
    </location>
</feature>
<accession>A0AAQ3SUK1</accession>
<dbReference type="Proteomes" id="UP001341281">
    <property type="component" value="Chromosome 02"/>
</dbReference>
<proteinExistence type="predicted"/>
<feature type="compositionally biased region" description="Polar residues" evidence="1">
    <location>
        <begin position="156"/>
        <end position="169"/>
    </location>
</feature>
<keyword evidence="4" id="KW-1185">Reference proteome</keyword>
<gene>
    <name evidence="3" type="ORF">U9M48_010214</name>
</gene>
<sequence length="414" mass="46354">MDFSSITDSRHEMSSETFIIMLALSLLEIQTLLPAALSLLGSARASPPLKSRDLGHAAKLKSAPFFLDLEGLEPKFVSGRVFYIQVVPGALDLEGQYRKAEEHPSSMVNSSELGWTDMPRFEELSLSDPPLSTPQTADEMTDETDDDELLDEHGNDGNSGKLSPMVTDSSRSEALPVTQMTEKSTGDPDDDTEEELRLLEEYFVANPPVSMEEAFDKLKAAQHALLTARAAEQGTEPPPPPRRQFLVDQARQEASAAASNLQHSSLHRKSRSSCEASTEEIVENAKKWMRDEVMVVFQNYIGRRDDLKILDYQLDELCHQCVNVENYNKIFHHYNFTVKLKEADSDDWVVVLYFAEVKQTFGRKSYFCCALEANEDGLCYACQNQGVGDLKHPATGGFDMGWPGIGYDLWYTDE</sequence>
<dbReference type="PANTHER" id="PTHR33326">
    <property type="entry name" value="OS05G0543800 PROTEIN"/>
    <property type="match status" value="1"/>
</dbReference>
<dbReference type="EMBL" id="CP144746">
    <property type="protein sequence ID" value="WVZ60159.1"/>
    <property type="molecule type" value="Genomic_DNA"/>
</dbReference>
<dbReference type="Pfam" id="PF12274">
    <property type="entry name" value="DUF3615"/>
    <property type="match status" value="1"/>
</dbReference>
<evidence type="ECO:0000313" key="4">
    <source>
        <dbReference type="Proteomes" id="UP001341281"/>
    </source>
</evidence>
<evidence type="ECO:0000313" key="3">
    <source>
        <dbReference type="EMBL" id="WVZ60159.1"/>
    </source>
</evidence>
<evidence type="ECO:0000259" key="2">
    <source>
        <dbReference type="Pfam" id="PF12274"/>
    </source>
</evidence>
<dbReference type="PANTHER" id="PTHR33326:SF14">
    <property type="entry name" value="EXPRESSED PROTEIN"/>
    <property type="match status" value="1"/>
</dbReference>
<feature type="domain" description="DUF3615" evidence="2">
    <location>
        <begin position="308"/>
        <end position="393"/>
    </location>
</feature>
<protein>
    <recommendedName>
        <fullName evidence="2">DUF3615 domain-containing protein</fullName>
    </recommendedName>
</protein>
<name>A0AAQ3SUK1_PASNO</name>
<dbReference type="InterPro" id="IPR022059">
    <property type="entry name" value="DUF3615"/>
</dbReference>
<dbReference type="AlphaFoldDB" id="A0AAQ3SUK1"/>
<reference evidence="3 4" key="1">
    <citation type="submission" date="2024-02" db="EMBL/GenBank/DDBJ databases">
        <title>High-quality chromosome-scale genome assembly of Pensacola bahiagrass (Paspalum notatum Flugge var. saurae).</title>
        <authorList>
            <person name="Vega J.M."/>
            <person name="Podio M."/>
            <person name="Orjuela J."/>
            <person name="Siena L.A."/>
            <person name="Pessino S.C."/>
            <person name="Combes M.C."/>
            <person name="Mariac C."/>
            <person name="Albertini E."/>
            <person name="Pupilli F."/>
            <person name="Ortiz J.P.A."/>
            <person name="Leblanc O."/>
        </authorList>
    </citation>
    <scope>NUCLEOTIDE SEQUENCE [LARGE SCALE GENOMIC DNA]</scope>
    <source>
        <strain evidence="3">R1</strain>
        <tissue evidence="3">Leaf</tissue>
    </source>
</reference>